<feature type="signal peptide" evidence="1">
    <location>
        <begin position="1"/>
        <end position="31"/>
    </location>
</feature>
<dbReference type="AlphaFoldDB" id="A0A8J6XLQ5"/>
<accession>A0A8J6XLQ5</accession>
<proteinExistence type="predicted"/>
<gene>
    <name evidence="2" type="ORF">ICL16_25930</name>
</gene>
<organism evidence="2 3">
    <name type="scientific">Iningainema tapete BLCC-T55</name>
    <dbReference type="NCBI Taxonomy" id="2748662"/>
    <lineage>
        <taxon>Bacteria</taxon>
        <taxon>Bacillati</taxon>
        <taxon>Cyanobacteriota</taxon>
        <taxon>Cyanophyceae</taxon>
        <taxon>Nostocales</taxon>
        <taxon>Scytonemataceae</taxon>
        <taxon>Iningainema tapete</taxon>
    </lineage>
</organism>
<dbReference type="Gene3D" id="2.40.50.120">
    <property type="match status" value="1"/>
</dbReference>
<keyword evidence="1" id="KW-0732">Signal</keyword>
<sequence length="137" mass="14736">MKLLRRGISVLCTASATSGLMLLLSIQTAVACKCVVSTDEEYFERADVVFTGTVKANNNSEVGSRGTVWSFIVDEVLKGNVAQLQEIISFGNSCGISFSINTQYQVYARNVNEASVTDLCSGTRKLQVKAVSGDENP</sequence>
<dbReference type="EMBL" id="JACXAE010000080">
    <property type="protein sequence ID" value="MBD2775407.1"/>
    <property type="molecule type" value="Genomic_DNA"/>
</dbReference>
<dbReference type="SUPFAM" id="SSF50242">
    <property type="entry name" value="TIMP-like"/>
    <property type="match status" value="1"/>
</dbReference>
<dbReference type="Proteomes" id="UP000629098">
    <property type="component" value="Unassembled WGS sequence"/>
</dbReference>
<comment type="caution">
    <text evidence="2">The sequence shown here is derived from an EMBL/GenBank/DDBJ whole genome shotgun (WGS) entry which is preliminary data.</text>
</comment>
<evidence type="ECO:0000256" key="1">
    <source>
        <dbReference type="SAM" id="SignalP"/>
    </source>
</evidence>
<protein>
    <submittedName>
        <fullName evidence="2">Uncharacterized protein</fullName>
    </submittedName>
</protein>
<name>A0A8J6XLQ5_9CYAN</name>
<keyword evidence="3" id="KW-1185">Reference proteome</keyword>
<evidence type="ECO:0000313" key="3">
    <source>
        <dbReference type="Proteomes" id="UP000629098"/>
    </source>
</evidence>
<evidence type="ECO:0000313" key="2">
    <source>
        <dbReference type="EMBL" id="MBD2775407.1"/>
    </source>
</evidence>
<dbReference type="RefSeq" id="WP_190833771.1">
    <property type="nucleotide sequence ID" value="NZ_CAWPPI010000080.1"/>
</dbReference>
<feature type="chain" id="PRO_5035248240" evidence="1">
    <location>
        <begin position="32"/>
        <end position="137"/>
    </location>
</feature>
<dbReference type="PROSITE" id="PS51257">
    <property type="entry name" value="PROKAR_LIPOPROTEIN"/>
    <property type="match status" value="1"/>
</dbReference>
<reference evidence="2" key="1">
    <citation type="submission" date="2020-09" db="EMBL/GenBank/DDBJ databases">
        <title>Iningainema tapete sp. nov. (Scytonemataceae, Cyanobacteria) from greenhouses in central Florida (USA) produces two types of nodularin with biosynthetic potential for microcystin-LR and anabaenopeptins.</title>
        <authorList>
            <person name="Berthold D.E."/>
            <person name="Lefler F.W."/>
            <person name="Huang I.-S."/>
            <person name="Abdulla H."/>
            <person name="Zimba P.V."/>
            <person name="Laughinghouse H.D. IV."/>
        </authorList>
    </citation>
    <scope>NUCLEOTIDE SEQUENCE</scope>
    <source>
        <strain evidence="2">BLCCT55</strain>
    </source>
</reference>
<dbReference type="InterPro" id="IPR008993">
    <property type="entry name" value="TIMP-like_OB-fold"/>
</dbReference>